<dbReference type="Gene3D" id="2.10.70.10">
    <property type="entry name" value="Complement Module, domain 1"/>
    <property type="match status" value="1"/>
</dbReference>
<proteinExistence type="predicted"/>
<evidence type="ECO:0000256" key="1">
    <source>
        <dbReference type="ARBA" id="ARBA00004123"/>
    </source>
</evidence>
<dbReference type="InterPro" id="IPR001254">
    <property type="entry name" value="Trypsin_dom"/>
</dbReference>
<dbReference type="SUPFAM" id="SSF53300">
    <property type="entry name" value="vWA-like"/>
    <property type="match status" value="1"/>
</dbReference>
<feature type="compositionally biased region" description="Polar residues" evidence="3">
    <location>
        <begin position="227"/>
        <end position="247"/>
    </location>
</feature>
<feature type="domain" description="Peptidase S1" evidence="4">
    <location>
        <begin position="636"/>
        <end position="687"/>
    </location>
</feature>
<dbReference type="Gene3D" id="3.40.50.410">
    <property type="entry name" value="von Willebrand factor, type A domain"/>
    <property type="match status" value="1"/>
</dbReference>
<comment type="caution">
    <text evidence="5">The sequence shown here is derived from an EMBL/GenBank/DDBJ whole genome shotgun (WGS) entry which is preliminary data.</text>
</comment>
<dbReference type="Proteomes" id="UP000289886">
    <property type="component" value="Unassembled WGS sequence"/>
</dbReference>
<dbReference type="SUPFAM" id="SSF50494">
    <property type="entry name" value="Trypsin-like serine proteases"/>
    <property type="match status" value="1"/>
</dbReference>
<dbReference type="PANTHER" id="PTHR46457:SF1">
    <property type="entry name" value="DNA REPAIR PROTEIN RAD51 HOMOLOG 4"/>
    <property type="match status" value="1"/>
</dbReference>
<dbReference type="Gene3D" id="2.40.10.10">
    <property type="entry name" value="Trypsin-like serine proteases"/>
    <property type="match status" value="1"/>
</dbReference>
<dbReference type="InterPro" id="IPR027417">
    <property type="entry name" value="P-loop_NTPase"/>
</dbReference>
<feature type="region of interest" description="Disordered" evidence="3">
    <location>
        <begin position="180"/>
        <end position="204"/>
    </location>
</feature>
<reference evidence="5 6" key="1">
    <citation type="submission" date="2019-01" db="EMBL/GenBank/DDBJ databases">
        <title>Draft Genome and Complete Hox-Cluster Characterization of the Sterlet Sturgeon (Acipenser ruthenus).</title>
        <authorList>
            <person name="Wei Q."/>
        </authorList>
    </citation>
    <scope>NUCLEOTIDE SEQUENCE [LARGE SCALE GENOMIC DNA]</scope>
    <source>
        <strain evidence="5">WHYD16114868_AA</strain>
        <tissue evidence="5">Blood</tissue>
    </source>
</reference>
<accession>A0A444V7Y0</accession>
<evidence type="ECO:0000259" key="4">
    <source>
        <dbReference type="Pfam" id="PF00089"/>
    </source>
</evidence>
<dbReference type="Gene3D" id="3.40.50.300">
    <property type="entry name" value="P-loop containing nucleotide triphosphate hydrolases"/>
    <property type="match status" value="1"/>
</dbReference>
<sequence>LVAVKHVLLAQYTAFPTNGADLYEELLSSTAILSTGNPSLDKLLDSGLYTGEVTELIGTPGSGKTQMEALRRIQVRQVFSVFSLFEAQQDLRSSGFHQVAGGSGSVKVVIVDSVAAVLSPIIGSRQTEGLSLMMQLAALGKSTFTTTEKTSLNITMTPAEMVLATEKEPENTQTTAYFGLEPTAPTVSPAREKTPDWAEQTSVSTSLKLSMEMKHLQEPTLHHPEKSQTTPSLSPEPASSTISTAQKKTSDWAEESISTAVKLSLEMEDLQPVPSTPISARDWTTTTSLNLSLTETLSVPEQNSPPSSVGLNDIIPTHEPTLASKPDLQPTLLRSSQQPAIQQAFLQPRSRNTGVQPKPKSVAMPFYSIVQQGQYCDDKVGVKGGTIQWPEERSSGSVLKYICPVGTYAYPVNWRVCVRGRWTLLRNAYGDTDTVVTCKRWYTFDNVEDLTKEIQMVRSQIFKSEQKTNERDPLSGTTHHILFLLDSSVTVGWYNFQRGLEFIDSTIDVIWTRKVLIQVICYDNFKAEKIDVMENPMTGRPDPLADSTDYSGFSQHYGTNIYRALDAVLKSVQRAQANRVKWTIFLIGLGSVDRVQLESIIPQKYVEEGGRQYTFYLPSYDTLRLVYSESKWDGMINKDVSSAKTIGVKQLILHPQYNKDYDYDMALLELAQEISYSDTVSPALSALKPHTRSPNECSVPEEKTVIPVKIGIVSYGKDLVCGKNNFMGYYSNVPSMMSFIRTHVTDLQYE</sequence>
<evidence type="ECO:0000256" key="3">
    <source>
        <dbReference type="SAM" id="MobiDB-lite"/>
    </source>
</evidence>
<organism evidence="5 6">
    <name type="scientific">Acipenser ruthenus</name>
    <name type="common">Sterlet sturgeon</name>
    <dbReference type="NCBI Taxonomy" id="7906"/>
    <lineage>
        <taxon>Eukaryota</taxon>
        <taxon>Metazoa</taxon>
        <taxon>Chordata</taxon>
        <taxon>Craniata</taxon>
        <taxon>Vertebrata</taxon>
        <taxon>Euteleostomi</taxon>
        <taxon>Actinopterygii</taxon>
        <taxon>Chondrostei</taxon>
        <taxon>Acipenseriformes</taxon>
        <taxon>Acipenseridae</taxon>
        <taxon>Acipenser</taxon>
    </lineage>
</organism>
<evidence type="ECO:0000313" key="5">
    <source>
        <dbReference type="EMBL" id="RXM96495.1"/>
    </source>
</evidence>
<dbReference type="GO" id="GO:0005657">
    <property type="term" value="C:replication fork"/>
    <property type="evidence" value="ECO:0007669"/>
    <property type="project" value="TreeGrafter"/>
</dbReference>
<dbReference type="GO" id="GO:0003697">
    <property type="term" value="F:single-stranded DNA binding"/>
    <property type="evidence" value="ECO:0007669"/>
    <property type="project" value="TreeGrafter"/>
</dbReference>
<dbReference type="Pfam" id="PF00089">
    <property type="entry name" value="Trypsin"/>
    <property type="match status" value="1"/>
</dbReference>
<feature type="compositionally biased region" description="Basic and acidic residues" evidence="3">
    <location>
        <begin position="217"/>
        <end position="226"/>
    </location>
</feature>
<dbReference type="InterPro" id="IPR051988">
    <property type="entry name" value="HRR_RAD51_Paralog"/>
</dbReference>
<feature type="non-terminal residue" evidence="5">
    <location>
        <position position="1"/>
    </location>
</feature>
<dbReference type="GO" id="GO:0005815">
    <property type="term" value="C:microtubule organizing center"/>
    <property type="evidence" value="ECO:0007669"/>
    <property type="project" value="TreeGrafter"/>
</dbReference>
<dbReference type="GO" id="GO:0008094">
    <property type="term" value="F:ATP-dependent activity, acting on DNA"/>
    <property type="evidence" value="ECO:0007669"/>
    <property type="project" value="TreeGrafter"/>
</dbReference>
<dbReference type="GO" id="GO:0000724">
    <property type="term" value="P:double-strand break repair via homologous recombination"/>
    <property type="evidence" value="ECO:0007669"/>
    <property type="project" value="TreeGrafter"/>
</dbReference>
<keyword evidence="6" id="KW-1185">Reference proteome</keyword>
<dbReference type="SUPFAM" id="SSF52540">
    <property type="entry name" value="P-loop containing nucleoside triphosphate hydrolases"/>
    <property type="match status" value="1"/>
</dbReference>
<evidence type="ECO:0000313" key="6">
    <source>
        <dbReference type="Proteomes" id="UP000289886"/>
    </source>
</evidence>
<dbReference type="GO" id="GO:0000723">
    <property type="term" value="P:telomere maintenance"/>
    <property type="evidence" value="ECO:0007669"/>
    <property type="project" value="TreeGrafter"/>
</dbReference>
<name>A0A444V7Y0_ACIRT</name>
<feature type="region of interest" description="Disordered" evidence="3">
    <location>
        <begin position="217"/>
        <end position="253"/>
    </location>
</feature>
<dbReference type="GO" id="GO:0033063">
    <property type="term" value="C:Rad51B-Rad51C-Rad51D-XRCC2 complex"/>
    <property type="evidence" value="ECO:0007669"/>
    <property type="project" value="TreeGrafter"/>
</dbReference>
<dbReference type="GO" id="GO:0006508">
    <property type="term" value="P:proteolysis"/>
    <property type="evidence" value="ECO:0007669"/>
    <property type="project" value="InterPro"/>
</dbReference>
<dbReference type="GO" id="GO:0000400">
    <property type="term" value="F:four-way junction DNA binding"/>
    <property type="evidence" value="ECO:0007669"/>
    <property type="project" value="TreeGrafter"/>
</dbReference>
<dbReference type="PANTHER" id="PTHR46457">
    <property type="entry name" value="DNA REPAIR PROTEIN RAD51 HOMOLOG 4"/>
    <property type="match status" value="1"/>
</dbReference>
<dbReference type="InterPro" id="IPR043504">
    <property type="entry name" value="Peptidase_S1_PA_chymotrypsin"/>
</dbReference>
<dbReference type="AlphaFoldDB" id="A0A444V7Y0"/>
<protein>
    <submittedName>
        <fullName evidence="5">DNA repair protein RAD51-like 4</fullName>
    </submittedName>
</protein>
<dbReference type="InterPro" id="IPR009003">
    <property type="entry name" value="Peptidase_S1_PA"/>
</dbReference>
<dbReference type="GO" id="GO:0042148">
    <property type="term" value="P:DNA strand invasion"/>
    <property type="evidence" value="ECO:0007669"/>
    <property type="project" value="TreeGrafter"/>
</dbReference>
<evidence type="ECO:0000256" key="2">
    <source>
        <dbReference type="ARBA" id="ARBA00023242"/>
    </source>
</evidence>
<comment type="subcellular location">
    <subcellularLocation>
        <location evidence="1">Nucleus</location>
    </subcellularLocation>
</comment>
<dbReference type="GO" id="GO:0007131">
    <property type="term" value="P:reciprocal meiotic recombination"/>
    <property type="evidence" value="ECO:0007669"/>
    <property type="project" value="TreeGrafter"/>
</dbReference>
<dbReference type="GO" id="GO:0004252">
    <property type="term" value="F:serine-type endopeptidase activity"/>
    <property type="evidence" value="ECO:0007669"/>
    <property type="project" value="InterPro"/>
</dbReference>
<keyword evidence="2" id="KW-0539">Nucleus</keyword>
<dbReference type="EMBL" id="SCEB01001591">
    <property type="protein sequence ID" value="RXM96495.1"/>
    <property type="molecule type" value="Genomic_DNA"/>
</dbReference>
<gene>
    <name evidence="5" type="ORF">EOD39_15622</name>
</gene>
<dbReference type="InterPro" id="IPR036465">
    <property type="entry name" value="vWFA_dom_sf"/>
</dbReference>